<keyword evidence="5" id="KW-1185">Reference proteome</keyword>
<dbReference type="OrthoDB" id="9776255at2"/>
<evidence type="ECO:0000313" key="4">
    <source>
        <dbReference type="EMBL" id="PVY41711.1"/>
    </source>
</evidence>
<dbReference type="Proteomes" id="UP000245466">
    <property type="component" value="Unassembled WGS sequence"/>
</dbReference>
<accession>A0A2U1AZE7</accession>
<reference evidence="4 5" key="1">
    <citation type="submission" date="2018-04" db="EMBL/GenBank/DDBJ databases">
        <title>Genomic Encyclopedia of Type Strains, Phase IV (KMG-IV): sequencing the most valuable type-strain genomes for metagenomic binning, comparative biology and taxonomic classification.</title>
        <authorList>
            <person name="Goeker M."/>
        </authorList>
    </citation>
    <scope>NUCLEOTIDE SEQUENCE [LARGE SCALE GENOMIC DNA]</scope>
    <source>
        <strain evidence="4 5">DSM 100231</strain>
    </source>
</reference>
<evidence type="ECO:0000259" key="3">
    <source>
        <dbReference type="PROSITE" id="PS51762"/>
    </source>
</evidence>
<dbReference type="GO" id="GO:0004553">
    <property type="term" value="F:hydrolase activity, hydrolyzing O-glycosyl compounds"/>
    <property type="evidence" value="ECO:0007669"/>
    <property type="project" value="InterPro"/>
</dbReference>
<sequence>MHALIAAIACFLSFTMCSCSSSKEEPQPFISQPKAPQDLNWQFESTPVWSDEFDYTGKPNPEKWGYDIGGTGWGNNELQYYTDRLSNASVENGILKITALKETTENREYSSARLVTKNKGDFLYGRFEFKAKLPTGRGTWPAIWMLPTDWAYGGWPKSGEIDVMEHVGYDQNNVHITVHTEAYNHSKNTQKGKSKIIETASTDFHLYRVDWTPYAIRGYIDNIPVFEFINEGKGADYWPFDKRFHLLMNIAVGGNWGGAQGVDPSVYPQTMEVDYVRVYKMITK</sequence>
<dbReference type="PROSITE" id="PS51762">
    <property type="entry name" value="GH16_2"/>
    <property type="match status" value="1"/>
</dbReference>
<dbReference type="GO" id="GO:0005975">
    <property type="term" value="P:carbohydrate metabolic process"/>
    <property type="evidence" value="ECO:0007669"/>
    <property type="project" value="InterPro"/>
</dbReference>
<keyword evidence="4" id="KW-0378">Hydrolase</keyword>
<name>A0A2U1AZE7_9BACT</name>
<dbReference type="Gene3D" id="2.60.120.200">
    <property type="match status" value="1"/>
</dbReference>
<dbReference type="InterPro" id="IPR013320">
    <property type="entry name" value="ConA-like_dom_sf"/>
</dbReference>
<organism evidence="4 5">
    <name type="scientific">Pontibacter virosus</name>
    <dbReference type="NCBI Taxonomy" id="1765052"/>
    <lineage>
        <taxon>Bacteria</taxon>
        <taxon>Pseudomonadati</taxon>
        <taxon>Bacteroidota</taxon>
        <taxon>Cytophagia</taxon>
        <taxon>Cytophagales</taxon>
        <taxon>Hymenobacteraceae</taxon>
        <taxon>Pontibacter</taxon>
    </lineage>
</organism>
<dbReference type="PANTHER" id="PTHR10963">
    <property type="entry name" value="GLYCOSYL HYDROLASE-RELATED"/>
    <property type="match status" value="1"/>
</dbReference>
<dbReference type="InterPro" id="IPR000757">
    <property type="entry name" value="Beta-glucanase-like"/>
</dbReference>
<dbReference type="CDD" id="cd08023">
    <property type="entry name" value="GH16_laminarinase_like"/>
    <property type="match status" value="1"/>
</dbReference>
<evidence type="ECO:0000313" key="5">
    <source>
        <dbReference type="Proteomes" id="UP000245466"/>
    </source>
</evidence>
<gene>
    <name evidence="4" type="ORF">C8E01_10482</name>
</gene>
<feature type="chain" id="PRO_5015525104" evidence="2">
    <location>
        <begin position="23"/>
        <end position="284"/>
    </location>
</feature>
<dbReference type="InterPro" id="IPR050546">
    <property type="entry name" value="Glycosyl_Hydrlase_16"/>
</dbReference>
<proteinExistence type="inferred from homology"/>
<evidence type="ECO:0000256" key="1">
    <source>
        <dbReference type="ARBA" id="ARBA00006865"/>
    </source>
</evidence>
<dbReference type="PANTHER" id="PTHR10963:SF55">
    <property type="entry name" value="GLYCOSIDE HYDROLASE FAMILY 16 PROTEIN"/>
    <property type="match status" value="1"/>
</dbReference>
<evidence type="ECO:0000256" key="2">
    <source>
        <dbReference type="SAM" id="SignalP"/>
    </source>
</evidence>
<comment type="similarity">
    <text evidence="1">Belongs to the glycosyl hydrolase 16 family.</text>
</comment>
<feature type="signal peptide" evidence="2">
    <location>
        <begin position="1"/>
        <end position="22"/>
    </location>
</feature>
<keyword evidence="2" id="KW-0732">Signal</keyword>
<feature type="domain" description="GH16" evidence="3">
    <location>
        <begin position="39"/>
        <end position="284"/>
    </location>
</feature>
<dbReference type="AlphaFoldDB" id="A0A2U1AZE7"/>
<dbReference type="EMBL" id="QEKI01000004">
    <property type="protein sequence ID" value="PVY41711.1"/>
    <property type="molecule type" value="Genomic_DNA"/>
</dbReference>
<comment type="caution">
    <text evidence="4">The sequence shown here is derived from an EMBL/GenBank/DDBJ whole genome shotgun (WGS) entry which is preliminary data.</text>
</comment>
<dbReference type="Pfam" id="PF00722">
    <property type="entry name" value="Glyco_hydro_16"/>
    <property type="match status" value="1"/>
</dbReference>
<dbReference type="RefSeq" id="WP_116542769.1">
    <property type="nucleotide sequence ID" value="NZ_QEKI01000004.1"/>
</dbReference>
<protein>
    <submittedName>
        <fullName evidence="4">Glycosyl hydrolase family 16</fullName>
    </submittedName>
</protein>
<dbReference type="SUPFAM" id="SSF49899">
    <property type="entry name" value="Concanavalin A-like lectins/glucanases"/>
    <property type="match status" value="1"/>
</dbReference>